<dbReference type="OrthoDB" id="5396420at2"/>
<proteinExistence type="predicted"/>
<evidence type="ECO:0000313" key="2">
    <source>
        <dbReference type="EMBL" id="KAA0891797.1"/>
    </source>
</evidence>
<comment type="caution">
    <text evidence="2">The sequence shown here is derived from an EMBL/GenBank/DDBJ whole genome shotgun (WGS) entry which is preliminary data.</text>
</comment>
<evidence type="ECO:0000313" key="3">
    <source>
        <dbReference type="Proteomes" id="UP000324298"/>
    </source>
</evidence>
<protein>
    <recommendedName>
        <fullName evidence="4">YXWGXW repeat-containing protein</fullName>
    </recommendedName>
</protein>
<reference evidence="2 3" key="1">
    <citation type="submission" date="2019-04" db="EMBL/GenBank/DDBJ databases">
        <title>Geobacter ruber sp. nov., ferric-reducing bacteria isolated from paddy soil.</title>
        <authorList>
            <person name="Xu Z."/>
            <person name="Masuda Y."/>
            <person name="Itoh H."/>
            <person name="Senoo K."/>
        </authorList>
    </citation>
    <scope>NUCLEOTIDE SEQUENCE [LARGE SCALE GENOMIC DNA]</scope>
    <source>
        <strain evidence="2 3">Red88</strain>
    </source>
</reference>
<gene>
    <name evidence="2" type="ORF">ET418_10200</name>
</gene>
<accession>A0A5A9XF57</accession>
<dbReference type="AlphaFoldDB" id="A0A5A9XF57"/>
<name>A0A5A9XF57_9BACT</name>
<evidence type="ECO:0008006" key="4">
    <source>
        <dbReference type="Google" id="ProtNLM"/>
    </source>
</evidence>
<dbReference type="Proteomes" id="UP000324298">
    <property type="component" value="Unassembled WGS sequence"/>
</dbReference>
<sequence length="144" mass="16335">MRTSFVVSIAAVLLMASTAPAAATGDVTGSVPPPQPAVAVGPPNVVIPNPPLFITPPRLGFYAGVETPYDIIFAYDTYYLYWGNSWYRAASYKGPWTIAHHDSLPPIIRKYRIESIRQFRDLEYRTFLKEKNHYRGRSFRPDKR</sequence>
<evidence type="ECO:0000256" key="1">
    <source>
        <dbReference type="SAM" id="SignalP"/>
    </source>
</evidence>
<feature type="signal peptide" evidence="1">
    <location>
        <begin position="1"/>
        <end position="21"/>
    </location>
</feature>
<feature type="chain" id="PRO_5022806051" description="YXWGXW repeat-containing protein" evidence="1">
    <location>
        <begin position="22"/>
        <end position="144"/>
    </location>
</feature>
<dbReference type="EMBL" id="SRSD01000005">
    <property type="protein sequence ID" value="KAA0891797.1"/>
    <property type="molecule type" value="Genomic_DNA"/>
</dbReference>
<keyword evidence="1" id="KW-0732">Signal</keyword>
<dbReference type="RefSeq" id="WP_149307495.1">
    <property type="nucleotide sequence ID" value="NZ_SRSD01000005.1"/>
</dbReference>
<organism evidence="2 3">
    <name type="scientific">Oryzomonas rubra</name>
    <dbReference type="NCBI Taxonomy" id="2509454"/>
    <lineage>
        <taxon>Bacteria</taxon>
        <taxon>Pseudomonadati</taxon>
        <taxon>Thermodesulfobacteriota</taxon>
        <taxon>Desulfuromonadia</taxon>
        <taxon>Geobacterales</taxon>
        <taxon>Geobacteraceae</taxon>
        <taxon>Oryzomonas</taxon>
    </lineage>
</organism>
<keyword evidence="3" id="KW-1185">Reference proteome</keyword>